<evidence type="ECO:0000256" key="5">
    <source>
        <dbReference type="ARBA" id="ARBA00022490"/>
    </source>
</evidence>
<reference evidence="7 8" key="1">
    <citation type="submission" date="2009-11" db="EMBL/GenBank/DDBJ databases">
        <title>Annotation of Allomyces macrogynus ATCC 38327.</title>
        <authorList>
            <consortium name="The Broad Institute Genome Sequencing Platform"/>
            <person name="Russ C."/>
            <person name="Cuomo C."/>
            <person name="Burger G."/>
            <person name="Gray M.W."/>
            <person name="Holland P.W.H."/>
            <person name="King N."/>
            <person name="Lang F.B.F."/>
            <person name="Roger A.J."/>
            <person name="Ruiz-Trillo I."/>
            <person name="Young S.K."/>
            <person name="Zeng Q."/>
            <person name="Gargeya S."/>
            <person name="Fitzgerald M."/>
            <person name="Haas B."/>
            <person name="Abouelleil A."/>
            <person name="Alvarado L."/>
            <person name="Arachchi H.M."/>
            <person name="Berlin A."/>
            <person name="Chapman S.B."/>
            <person name="Gearin G."/>
            <person name="Goldberg J."/>
            <person name="Griggs A."/>
            <person name="Gujja S."/>
            <person name="Hansen M."/>
            <person name="Heiman D."/>
            <person name="Howarth C."/>
            <person name="Larimer J."/>
            <person name="Lui A."/>
            <person name="MacDonald P.J.P."/>
            <person name="McCowen C."/>
            <person name="Montmayeur A."/>
            <person name="Murphy C."/>
            <person name="Neiman D."/>
            <person name="Pearson M."/>
            <person name="Priest M."/>
            <person name="Roberts A."/>
            <person name="Saif S."/>
            <person name="Shea T."/>
            <person name="Sisk P."/>
            <person name="Stolte C."/>
            <person name="Sykes S."/>
            <person name="Wortman J."/>
            <person name="Nusbaum C."/>
            <person name="Birren B."/>
        </authorList>
    </citation>
    <scope>NUCLEOTIDE SEQUENCE [LARGE SCALE GENOMIC DNA]</scope>
    <source>
        <strain evidence="7 8">ATCC 38327</strain>
    </source>
</reference>
<dbReference type="PANTHER" id="PTHR13149:SF0">
    <property type="entry name" value="VACUOLAR PROTEIN-SORTING-ASSOCIATED PROTEIN 25"/>
    <property type="match status" value="1"/>
</dbReference>
<dbReference type="STRING" id="578462.A0A0L0SYN9"/>
<evidence type="ECO:0000256" key="4">
    <source>
        <dbReference type="ARBA" id="ARBA00022448"/>
    </source>
</evidence>
<dbReference type="Proteomes" id="UP000054350">
    <property type="component" value="Unassembled WGS sequence"/>
</dbReference>
<dbReference type="SUPFAM" id="SSF46785">
    <property type="entry name" value="Winged helix' DNA-binding domain"/>
    <property type="match status" value="2"/>
</dbReference>
<dbReference type="FunFam" id="1.10.10.570:FF:000003">
    <property type="entry name" value="Vacuolar protein-sorting-associated protein 25"/>
    <property type="match status" value="1"/>
</dbReference>
<evidence type="ECO:0000313" key="8">
    <source>
        <dbReference type="Proteomes" id="UP000054350"/>
    </source>
</evidence>
<keyword evidence="6" id="KW-0653">Protein transport</keyword>
<dbReference type="Gene3D" id="1.10.10.570">
    <property type="entry name" value="Winged helix' DNA-binding domain. Chain C. Domain 1"/>
    <property type="match status" value="1"/>
</dbReference>
<dbReference type="InterPro" id="IPR036388">
    <property type="entry name" value="WH-like_DNA-bd_sf"/>
</dbReference>
<dbReference type="GO" id="GO:0043328">
    <property type="term" value="P:protein transport to vacuole involved in ubiquitin-dependent protein catabolic process via the multivesicular body sorting pathway"/>
    <property type="evidence" value="ECO:0007669"/>
    <property type="project" value="TreeGrafter"/>
</dbReference>
<keyword evidence="8" id="KW-1185">Reference proteome</keyword>
<proteinExistence type="inferred from homology"/>
<dbReference type="Pfam" id="PF05871">
    <property type="entry name" value="ESCRT-II"/>
    <property type="match status" value="1"/>
</dbReference>
<protein>
    <recommendedName>
        <fullName evidence="3">Vacuolar protein-sorting-associated protein 25</fullName>
    </recommendedName>
</protein>
<comment type="similarity">
    <text evidence="2">Belongs to the VPS25 family.</text>
</comment>
<comment type="subcellular location">
    <subcellularLocation>
        <location evidence="1">Cytoplasm</location>
    </subcellularLocation>
</comment>
<organism evidence="7 8">
    <name type="scientific">Allomyces macrogynus (strain ATCC 38327)</name>
    <name type="common">Allomyces javanicus var. macrogynus</name>
    <dbReference type="NCBI Taxonomy" id="578462"/>
    <lineage>
        <taxon>Eukaryota</taxon>
        <taxon>Fungi</taxon>
        <taxon>Fungi incertae sedis</taxon>
        <taxon>Blastocladiomycota</taxon>
        <taxon>Blastocladiomycetes</taxon>
        <taxon>Blastocladiales</taxon>
        <taxon>Blastocladiaceae</taxon>
        <taxon>Allomyces</taxon>
    </lineage>
</organism>
<keyword evidence="4" id="KW-0813">Transport</keyword>
<keyword evidence="5" id="KW-0963">Cytoplasm</keyword>
<dbReference type="OrthoDB" id="245150at2759"/>
<dbReference type="InterPro" id="IPR014041">
    <property type="entry name" value="ESCRT-II_cplx_Vps25-sub_N"/>
</dbReference>
<accession>A0A0L0SYN9</accession>
<evidence type="ECO:0000313" key="7">
    <source>
        <dbReference type="EMBL" id="KNE67668.1"/>
    </source>
</evidence>
<sequence length="187" mass="21366">MSTNYAPPVPFEFPPIYSFPPFFTLQPHAPSRDKQVTAWVDLIRAYCTHHRVYRLSLNASILDLPLFRNAALNRSVSRDMLHTLLTALVKADLAEWTSKSKTHVFVYWKSLSEWSDTLVAWAKDNGFANTVVTGYEVRLGDYVTDQEFYAMDEAVFAKVVAHLDHQRRIVMINPSSNVDELGFKIIG</sequence>
<evidence type="ECO:0000256" key="6">
    <source>
        <dbReference type="ARBA" id="ARBA00022927"/>
    </source>
</evidence>
<dbReference type="GO" id="GO:0000814">
    <property type="term" value="C:ESCRT II complex"/>
    <property type="evidence" value="ECO:0007669"/>
    <property type="project" value="InterPro"/>
</dbReference>
<dbReference type="eggNOG" id="KOG4068">
    <property type="taxonomic scope" value="Eukaryota"/>
</dbReference>
<dbReference type="GO" id="GO:0005198">
    <property type="term" value="F:structural molecule activity"/>
    <property type="evidence" value="ECO:0007669"/>
    <property type="project" value="TreeGrafter"/>
</dbReference>
<evidence type="ECO:0000256" key="2">
    <source>
        <dbReference type="ARBA" id="ARBA00009674"/>
    </source>
</evidence>
<gene>
    <name evidence="7" type="ORF">AMAG_12404</name>
</gene>
<evidence type="ECO:0000256" key="1">
    <source>
        <dbReference type="ARBA" id="ARBA00004496"/>
    </source>
</evidence>
<dbReference type="InterPro" id="IPR008570">
    <property type="entry name" value="ESCRT-II_cplx_Vps25-sub"/>
</dbReference>
<dbReference type="AlphaFoldDB" id="A0A0L0SYN9"/>
<dbReference type="PANTHER" id="PTHR13149">
    <property type="entry name" value="VACUOLAR PROTEIN SORTING-ASSOCIATED PROTEIN VPS25"/>
    <property type="match status" value="1"/>
</dbReference>
<dbReference type="EMBL" id="GG745354">
    <property type="protein sequence ID" value="KNE67668.1"/>
    <property type="molecule type" value="Genomic_DNA"/>
</dbReference>
<name>A0A0L0SYN9_ALLM3</name>
<dbReference type="VEuPathDB" id="FungiDB:AMAG_12404"/>
<dbReference type="InterPro" id="IPR036390">
    <property type="entry name" value="WH_DNA-bd_sf"/>
</dbReference>
<reference evidence="8" key="2">
    <citation type="submission" date="2009-11" db="EMBL/GenBank/DDBJ databases">
        <title>The Genome Sequence of Allomyces macrogynus strain ATCC 38327.</title>
        <authorList>
            <consortium name="The Broad Institute Genome Sequencing Platform"/>
            <person name="Russ C."/>
            <person name="Cuomo C."/>
            <person name="Shea T."/>
            <person name="Young S.K."/>
            <person name="Zeng Q."/>
            <person name="Koehrsen M."/>
            <person name="Haas B."/>
            <person name="Borodovsky M."/>
            <person name="Guigo R."/>
            <person name="Alvarado L."/>
            <person name="Berlin A."/>
            <person name="Borenstein D."/>
            <person name="Chen Z."/>
            <person name="Engels R."/>
            <person name="Freedman E."/>
            <person name="Gellesch M."/>
            <person name="Goldberg J."/>
            <person name="Griggs A."/>
            <person name="Gujja S."/>
            <person name="Heiman D."/>
            <person name="Hepburn T."/>
            <person name="Howarth C."/>
            <person name="Jen D."/>
            <person name="Larson L."/>
            <person name="Lewis B."/>
            <person name="Mehta T."/>
            <person name="Park D."/>
            <person name="Pearson M."/>
            <person name="Roberts A."/>
            <person name="Saif S."/>
            <person name="Shenoy N."/>
            <person name="Sisk P."/>
            <person name="Stolte C."/>
            <person name="Sykes S."/>
            <person name="Walk T."/>
            <person name="White J."/>
            <person name="Yandava C."/>
            <person name="Burger G."/>
            <person name="Gray M.W."/>
            <person name="Holland P.W.H."/>
            <person name="King N."/>
            <person name="Lang F.B.F."/>
            <person name="Roger A.J."/>
            <person name="Ruiz-Trillo I."/>
            <person name="Lander E."/>
            <person name="Nusbaum C."/>
        </authorList>
    </citation>
    <scope>NUCLEOTIDE SEQUENCE [LARGE SCALE GENOMIC DNA]</scope>
    <source>
        <strain evidence="8">ATCC 38327</strain>
    </source>
</reference>
<dbReference type="Gene3D" id="1.10.10.10">
    <property type="entry name" value="Winged helix-like DNA-binding domain superfamily/Winged helix DNA-binding domain"/>
    <property type="match status" value="1"/>
</dbReference>
<evidence type="ECO:0000256" key="3">
    <source>
        <dbReference type="ARBA" id="ARBA00017934"/>
    </source>
</evidence>
<dbReference type="OMA" id="TRCLIMW"/>
<dbReference type="GO" id="GO:0042803">
    <property type="term" value="F:protein homodimerization activity"/>
    <property type="evidence" value="ECO:0007669"/>
    <property type="project" value="TreeGrafter"/>
</dbReference>